<keyword evidence="3" id="KW-1185">Reference proteome</keyword>
<dbReference type="AlphaFoldDB" id="A0A397T786"/>
<evidence type="ECO:0000313" key="2">
    <source>
        <dbReference type="EMBL" id="RIA93169.1"/>
    </source>
</evidence>
<dbReference type="EMBL" id="QKYT01000109">
    <property type="protein sequence ID" value="RIA93169.1"/>
    <property type="molecule type" value="Genomic_DNA"/>
</dbReference>
<accession>A0A397T786</accession>
<protein>
    <submittedName>
        <fullName evidence="2">Uncharacterized protein</fullName>
    </submittedName>
</protein>
<proteinExistence type="predicted"/>
<evidence type="ECO:0000313" key="3">
    <source>
        <dbReference type="Proteomes" id="UP000265703"/>
    </source>
</evidence>
<feature type="region of interest" description="Disordered" evidence="1">
    <location>
        <begin position="167"/>
        <end position="187"/>
    </location>
</feature>
<name>A0A397T786_9GLOM</name>
<dbReference type="Proteomes" id="UP000265703">
    <property type="component" value="Unassembled WGS sequence"/>
</dbReference>
<sequence>MRLIQFYTKDNKIQYNLHGLFKLQKGIYIPLNLSNGIELEICVFDENKKTLKFYIDEANIDIGRIEFMIREEYDNCKCEECDICNICKEYKEYDIREDYKKSDPRKVHYIPNIESFFKNSSLNRWTSFLLRMVLSLFRSPELIEGIFLIMTTIECGKIEKFDDNEEKTKFNDGKQKNDDDNEEKSHSIIGIENDDAIMIEKNDM</sequence>
<evidence type="ECO:0000256" key="1">
    <source>
        <dbReference type="SAM" id="MobiDB-lite"/>
    </source>
</evidence>
<comment type="caution">
    <text evidence="2">The sequence shown here is derived from an EMBL/GenBank/DDBJ whole genome shotgun (WGS) entry which is preliminary data.</text>
</comment>
<gene>
    <name evidence="2" type="ORF">C1645_819701</name>
</gene>
<reference evidence="2 3" key="1">
    <citation type="submission" date="2018-06" db="EMBL/GenBank/DDBJ databases">
        <title>Comparative genomics reveals the genomic features of Rhizophagus irregularis, R. cerebriforme, R. diaphanum and Gigaspora rosea, and their symbiotic lifestyle signature.</title>
        <authorList>
            <person name="Morin E."/>
            <person name="San Clemente H."/>
            <person name="Chen E.C.H."/>
            <person name="De La Providencia I."/>
            <person name="Hainaut M."/>
            <person name="Kuo A."/>
            <person name="Kohler A."/>
            <person name="Murat C."/>
            <person name="Tang N."/>
            <person name="Roy S."/>
            <person name="Loubradou J."/>
            <person name="Henrissat B."/>
            <person name="Grigoriev I.V."/>
            <person name="Corradi N."/>
            <person name="Roux C."/>
            <person name="Martin F.M."/>
        </authorList>
    </citation>
    <scope>NUCLEOTIDE SEQUENCE [LARGE SCALE GENOMIC DNA]</scope>
    <source>
        <strain evidence="2 3">DAOM 227022</strain>
    </source>
</reference>
<organism evidence="2 3">
    <name type="scientific">Glomus cerebriforme</name>
    <dbReference type="NCBI Taxonomy" id="658196"/>
    <lineage>
        <taxon>Eukaryota</taxon>
        <taxon>Fungi</taxon>
        <taxon>Fungi incertae sedis</taxon>
        <taxon>Mucoromycota</taxon>
        <taxon>Glomeromycotina</taxon>
        <taxon>Glomeromycetes</taxon>
        <taxon>Glomerales</taxon>
        <taxon>Glomeraceae</taxon>
        <taxon>Glomus</taxon>
    </lineage>
</organism>
<feature type="compositionally biased region" description="Basic and acidic residues" evidence="1">
    <location>
        <begin position="167"/>
        <end position="186"/>
    </location>
</feature>